<keyword evidence="3" id="KW-1185">Reference proteome</keyword>
<dbReference type="PANTHER" id="PTHR21310">
    <property type="entry name" value="AMINOGLYCOSIDE PHOSPHOTRANSFERASE-RELATED-RELATED"/>
    <property type="match status" value="1"/>
</dbReference>
<sequence>MNKEISNQELIFAAKRTLGRINQSEETLQSLYLQPDRAIFLAEKEGIILKVYMEEKTLRYEYNIAQKVAVIGVPIPEILGFAAGQPGVLAMKYVKGYPLSSLYPLAAQSAGMYLQRVHNLGAQPPFSGGQQRWDAFISWWSNLEAEKVKRLGVLAHRHIMAFQKYCEALQPLLVQRPVVLLHGDLQPVHILVDPQTEQVLAFLDFADAQPGDPLMDIAVATLWDHELADLLLEGYSRLENNEETKQILSLYRLLRQLGEIPWLLERGFEELADRNITALQTSLQALTQ</sequence>
<dbReference type="Proteomes" id="UP000287188">
    <property type="component" value="Unassembled WGS sequence"/>
</dbReference>
<dbReference type="RefSeq" id="WP_161977869.1">
    <property type="nucleotide sequence ID" value="NZ_BIFS01000002.1"/>
</dbReference>
<dbReference type="Gene3D" id="3.90.1200.10">
    <property type="match status" value="1"/>
</dbReference>
<protein>
    <recommendedName>
        <fullName evidence="1">Aminoglycoside phosphotransferase domain-containing protein</fullName>
    </recommendedName>
</protein>
<dbReference type="InterPro" id="IPR002575">
    <property type="entry name" value="Aminoglycoside_PTrfase"/>
</dbReference>
<accession>A0A402AVD3</accession>
<dbReference type="InterPro" id="IPR051678">
    <property type="entry name" value="AGP_Transferase"/>
</dbReference>
<dbReference type="SUPFAM" id="SSF56112">
    <property type="entry name" value="Protein kinase-like (PK-like)"/>
    <property type="match status" value="1"/>
</dbReference>
<evidence type="ECO:0000313" key="3">
    <source>
        <dbReference type="Proteomes" id="UP000287188"/>
    </source>
</evidence>
<dbReference type="PANTHER" id="PTHR21310:SF15">
    <property type="entry name" value="AMINOGLYCOSIDE PHOSPHOTRANSFERASE DOMAIN-CONTAINING PROTEIN"/>
    <property type="match status" value="1"/>
</dbReference>
<feature type="domain" description="Aminoglycoside phosphotransferase" evidence="1">
    <location>
        <begin position="48"/>
        <end position="239"/>
    </location>
</feature>
<dbReference type="InterPro" id="IPR011009">
    <property type="entry name" value="Kinase-like_dom_sf"/>
</dbReference>
<evidence type="ECO:0000313" key="2">
    <source>
        <dbReference type="EMBL" id="GCE23072.1"/>
    </source>
</evidence>
<dbReference type="AlphaFoldDB" id="A0A402AVD3"/>
<dbReference type="Pfam" id="PF01636">
    <property type="entry name" value="APH"/>
    <property type="match status" value="1"/>
</dbReference>
<evidence type="ECO:0000259" key="1">
    <source>
        <dbReference type="Pfam" id="PF01636"/>
    </source>
</evidence>
<proteinExistence type="predicted"/>
<dbReference type="EMBL" id="BIFS01000002">
    <property type="protein sequence ID" value="GCE23072.1"/>
    <property type="molecule type" value="Genomic_DNA"/>
</dbReference>
<organism evidence="2 3">
    <name type="scientific">Dictyobacter kobayashii</name>
    <dbReference type="NCBI Taxonomy" id="2014872"/>
    <lineage>
        <taxon>Bacteria</taxon>
        <taxon>Bacillati</taxon>
        <taxon>Chloroflexota</taxon>
        <taxon>Ktedonobacteria</taxon>
        <taxon>Ktedonobacterales</taxon>
        <taxon>Dictyobacteraceae</taxon>
        <taxon>Dictyobacter</taxon>
    </lineage>
</organism>
<gene>
    <name evidence="2" type="ORF">KDK_68720</name>
</gene>
<reference evidence="3" key="1">
    <citation type="submission" date="2018-12" db="EMBL/GenBank/DDBJ databases">
        <title>Tengunoibacter tsumagoiensis gen. nov., sp. nov., Dictyobacter kobayashii sp. nov., D. alpinus sp. nov., and D. joshuensis sp. nov. and description of Dictyobacteraceae fam. nov. within the order Ktedonobacterales isolated from Tengu-no-mugimeshi.</title>
        <authorList>
            <person name="Wang C.M."/>
            <person name="Zheng Y."/>
            <person name="Sakai Y."/>
            <person name="Toyoda A."/>
            <person name="Minakuchi Y."/>
            <person name="Abe K."/>
            <person name="Yokota A."/>
            <person name="Yabe S."/>
        </authorList>
    </citation>
    <scope>NUCLEOTIDE SEQUENCE [LARGE SCALE GENOMIC DNA]</scope>
    <source>
        <strain evidence="3">Uno11</strain>
    </source>
</reference>
<name>A0A402AVD3_9CHLR</name>
<comment type="caution">
    <text evidence="2">The sequence shown here is derived from an EMBL/GenBank/DDBJ whole genome shotgun (WGS) entry which is preliminary data.</text>
</comment>